<dbReference type="RefSeq" id="WP_140781142.1">
    <property type="nucleotide sequence ID" value="NZ_VFSS01000002.1"/>
</dbReference>
<organism evidence="2 3">
    <name type="scientific">[Mycoplasma] falconis</name>
    <dbReference type="NCBI Taxonomy" id="92403"/>
    <lineage>
        <taxon>Bacteria</taxon>
        <taxon>Bacillati</taxon>
        <taxon>Mycoplasmatota</taxon>
        <taxon>Mycoplasmoidales</taxon>
        <taxon>Metamycoplasmataceae</taxon>
        <taxon>Metamycoplasma</taxon>
    </lineage>
</organism>
<dbReference type="Proteomes" id="UP000319776">
    <property type="component" value="Unassembled WGS sequence"/>
</dbReference>
<dbReference type="EMBL" id="VFSS01000002">
    <property type="protein sequence ID" value="TPE57757.1"/>
    <property type="molecule type" value="Genomic_DNA"/>
</dbReference>
<dbReference type="AlphaFoldDB" id="A0A501XBN2"/>
<feature type="coiled-coil region" evidence="1">
    <location>
        <begin position="463"/>
        <end position="493"/>
    </location>
</feature>
<evidence type="ECO:0000313" key="2">
    <source>
        <dbReference type="EMBL" id="TPE57757.1"/>
    </source>
</evidence>
<evidence type="ECO:0000256" key="1">
    <source>
        <dbReference type="SAM" id="Coils"/>
    </source>
</evidence>
<keyword evidence="3" id="KW-1185">Reference proteome</keyword>
<evidence type="ECO:0000313" key="3">
    <source>
        <dbReference type="Proteomes" id="UP000319776"/>
    </source>
</evidence>
<reference evidence="2 3" key="1">
    <citation type="submission" date="2019-06" db="EMBL/GenBank/DDBJ databases">
        <title>Mycoplasma falconis type strain whole genome sequence.</title>
        <authorList>
            <person name="Spergser J."/>
        </authorList>
    </citation>
    <scope>NUCLEOTIDE SEQUENCE [LARGE SCALE GENOMIC DNA]</scope>
    <source>
        <strain evidence="2 3">ATCC 51372</strain>
    </source>
</reference>
<name>A0A501XBN2_9BACT</name>
<dbReference type="OrthoDB" id="402169at2"/>
<protein>
    <submittedName>
        <fullName evidence="2">Uncharacterized protein</fullName>
    </submittedName>
</protein>
<sequence>MFKKNKGLLIGILATITSISTLFPLIKKQIAIDEPKNNNDLVDENQKIVDIVNEIINNYDTKDFPNIIKDKEELEELIKEGDKNKIEDKVKELKEKIENFVDDFNKKSEDLAINFFEGYKNIDLYNNELANNDLRNSSFLKNDLLGWNVNDKIREEIINASLKYFTSETQEETIKVKTEEEFNKLINEAYKIDLDNWKNPKIPNISKQKIEDKYLSVIFETSRVLRKHILENFREGVKFISESRFVLPNNIWFQMMNKTFGYFALNNKQAKEYSLEYINSLKLDDYNAKNGWVIPNDKDLFTPNENYMLYYSDFWPVWSLNKEKGLYWSLYPYFAYAYLYNDILDAENTILQPDQEMNYFEFVKNNEDKFVYNKELLLEDFLSRESYDWYLETKQNWFDNPAKLEELLENKKLEFSFNVFEVINLNWIPYTPKQKEVIRHQNISVLNYKYFEEAVSLFDEIIRNKVLELKEKLKSKKIELEKDELQNQEIIDKINKLLVFPEYDQIQETLMKKYDMFKDGFINKAEEILK</sequence>
<accession>A0A501XBN2</accession>
<keyword evidence="1" id="KW-0175">Coiled coil</keyword>
<comment type="caution">
    <text evidence="2">The sequence shown here is derived from an EMBL/GenBank/DDBJ whole genome shotgun (WGS) entry which is preliminary data.</text>
</comment>
<gene>
    <name evidence="2" type="ORF">FJO69_00980</name>
</gene>
<feature type="coiled-coil region" evidence="1">
    <location>
        <begin position="83"/>
        <end position="110"/>
    </location>
</feature>
<proteinExistence type="predicted"/>